<feature type="chain" id="PRO_5008690827" description="Thiol-disulfide isomerase or thioredoxin" evidence="1">
    <location>
        <begin position="23"/>
        <end position="186"/>
    </location>
</feature>
<gene>
    <name evidence="2" type="ORF">GA0116948_106171</name>
</gene>
<dbReference type="Proteomes" id="UP000242818">
    <property type="component" value="Unassembled WGS sequence"/>
</dbReference>
<dbReference type="Gene3D" id="3.40.30.10">
    <property type="entry name" value="Glutaredoxin"/>
    <property type="match status" value="1"/>
</dbReference>
<sequence length="186" mass="20436">MFMRLSQLLLATGLLFSTVSFAQSQGSFTESRTADGVKVLKGKVPLQTLMNDSAFRWFYTGVNKYQPGSSAAVDFIKSKRTKFNVVAIGGTWDPASQDALPKLVKILILASYSTETIDIYGVDQKNDAGVNVPFKFKRIPTFIITREGKEVGRINGNPEGSNIETELSQILLKATKNDKPDPAPEQ</sequence>
<evidence type="ECO:0000256" key="1">
    <source>
        <dbReference type="SAM" id="SignalP"/>
    </source>
</evidence>
<dbReference type="SUPFAM" id="SSF52833">
    <property type="entry name" value="Thioredoxin-like"/>
    <property type="match status" value="1"/>
</dbReference>
<keyword evidence="3" id="KW-1185">Reference proteome</keyword>
<name>A0A1C4DX78_9BACT</name>
<dbReference type="InterPro" id="IPR036249">
    <property type="entry name" value="Thioredoxin-like_sf"/>
</dbReference>
<protein>
    <recommendedName>
        <fullName evidence="4">Thiol-disulfide isomerase or thioredoxin</fullName>
    </recommendedName>
</protein>
<evidence type="ECO:0000313" key="3">
    <source>
        <dbReference type="Proteomes" id="UP000242818"/>
    </source>
</evidence>
<dbReference type="EMBL" id="FMAR01000006">
    <property type="protein sequence ID" value="SCC35943.1"/>
    <property type="molecule type" value="Genomic_DNA"/>
</dbReference>
<dbReference type="AlphaFoldDB" id="A0A1C4DX78"/>
<keyword evidence="1" id="KW-0732">Signal</keyword>
<dbReference type="STRING" id="1335309.GA0116948_106171"/>
<organism evidence="2 3">
    <name type="scientific">Chitinophaga costaii</name>
    <dbReference type="NCBI Taxonomy" id="1335309"/>
    <lineage>
        <taxon>Bacteria</taxon>
        <taxon>Pseudomonadati</taxon>
        <taxon>Bacteroidota</taxon>
        <taxon>Chitinophagia</taxon>
        <taxon>Chitinophagales</taxon>
        <taxon>Chitinophagaceae</taxon>
        <taxon>Chitinophaga</taxon>
    </lineage>
</organism>
<evidence type="ECO:0008006" key="4">
    <source>
        <dbReference type="Google" id="ProtNLM"/>
    </source>
</evidence>
<evidence type="ECO:0000313" key="2">
    <source>
        <dbReference type="EMBL" id="SCC35943.1"/>
    </source>
</evidence>
<reference evidence="2 3" key="1">
    <citation type="submission" date="2016-08" db="EMBL/GenBank/DDBJ databases">
        <authorList>
            <person name="Seilhamer J.J."/>
        </authorList>
    </citation>
    <scope>NUCLEOTIDE SEQUENCE [LARGE SCALE GENOMIC DNA]</scope>
    <source>
        <strain evidence="2 3">A37T2</strain>
    </source>
</reference>
<feature type="signal peptide" evidence="1">
    <location>
        <begin position="1"/>
        <end position="22"/>
    </location>
</feature>
<accession>A0A1C4DX78</accession>
<proteinExistence type="predicted"/>